<dbReference type="RefSeq" id="XP_001323667.1">
    <property type="nucleotide sequence ID" value="XM_001323632.1"/>
</dbReference>
<proteinExistence type="predicted"/>
<dbReference type="SUPFAM" id="SSF81837">
    <property type="entry name" value="BEACH domain"/>
    <property type="match status" value="1"/>
</dbReference>
<dbReference type="VEuPathDB" id="TrichDB:TVAG_418810"/>
<dbReference type="Pfam" id="PF02138">
    <property type="entry name" value="Beach"/>
    <property type="match status" value="1"/>
</dbReference>
<dbReference type="SMR" id="A2E7F1"/>
<dbReference type="InterPro" id="IPR036372">
    <property type="entry name" value="BEACH_dom_sf"/>
</dbReference>
<evidence type="ECO:0000259" key="2">
    <source>
        <dbReference type="PROSITE" id="PS50197"/>
    </source>
</evidence>
<organism evidence="3 4">
    <name type="scientific">Trichomonas vaginalis (strain ATCC PRA-98 / G3)</name>
    <dbReference type="NCBI Taxonomy" id="412133"/>
    <lineage>
        <taxon>Eukaryota</taxon>
        <taxon>Metamonada</taxon>
        <taxon>Parabasalia</taxon>
        <taxon>Trichomonadida</taxon>
        <taxon>Trichomonadidae</taxon>
        <taxon>Trichomonas</taxon>
    </lineage>
</organism>
<dbReference type="OMA" id="NIPHAND"/>
<dbReference type="SUPFAM" id="SSF50952">
    <property type="entry name" value="Soluble quinoprotein glucose dehydrogenase"/>
    <property type="match status" value="1"/>
</dbReference>
<reference evidence="3" key="2">
    <citation type="journal article" date="2007" name="Science">
        <title>Draft genome sequence of the sexually transmitted pathogen Trichomonas vaginalis.</title>
        <authorList>
            <person name="Carlton J.M."/>
            <person name="Hirt R.P."/>
            <person name="Silva J.C."/>
            <person name="Delcher A.L."/>
            <person name="Schatz M."/>
            <person name="Zhao Q."/>
            <person name="Wortman J.R."/>
            <person name="Bidwell S.L."/>
            <person name="Alsmark U.C.M."/>
            <person name="Besteiro S."/>
            <person name="Sicheritz-Ponten T."/>
            <person name="Noel C.J."/>
            <person name="Dacks J.B."/>
            <person name="Foster P.G."/>
            <person name="Simillion C."/>
            <person name="Van de Peer Y."/>
            <person name="Miranda-Saavedra D."/>
            <person name="Barton G.J."/>
            <person name="Westrop G.D."/>
            <person name="Mueller S."/>
            <person name="Dessi D."/>
            <person name="Fiori P.L."/>
            <person name="Ren Q."/>
            <person name="Paulsen I."/>
            <person name="Zhang H."/>
            <person name="Bastida-Corcuera F.D."/>
            <person name="Simoes-Barbosa A."/>
            <person name="Brown M.T."/>
            <person name="Hayes R.D."/>
            <person name="Mukherjee M."/>
            <person name="Okumura C.Y."/>
            <person name="Schneider R."/>
            <person name="Smith A.J."/>
            <person name="Vanacova S."/>
            <person name="Villalvazo M."/>
            <person name="Haas B.J."/>
            <person name="Pertea M."/>
            <person name="Feldblyum T.V."/>
            <person name="Utterback T.R."/>
            <person name="Shu C.L."/>
            <person name="Osoegawa K."/>
            <person name="de Jong P.J."/>
            <person name="Hrdy I."/>
            <person name="Horvathova L."/>
            <person name="Zubacova Z."/>
            <person name="Dolezal P."/>
            <person name="Malik S.B."/>
            <person name="Logsdon J.M. Jr."/>
            <person name="Henze K."/>
            <person name="Gupta A."/>
            <person name="Wang C.C."/>
            <person name="Dunne R.L."/>
            <person name="Upcroft J.A."/>
            <person name="Upcroft P."/>
            <person name="White O."/>
            <person name="Salzberg S.L."/>
            <person name="Tang P."/>
            <person name="Chiu C.-H."/>
            <person name="Lee Y.-S."/>
            <person name="Embley T.M."/>
            <person name="Coombs G.H."/>
            <person name="Mottram J.C."/>
            <person name="Tachezy J."/>
            <person name="Fraser-Liggett C.M."/>
            <person name="Johnson P.J."/>
        </authorList>
    </citation>
    <scope>NUCLEOTIDE SEQUENCE [LARGE SCALE GENOMIC DNA]</scope>
    <source>
        <strain evidence="3">G3</strain>
    </source>
</reference>
<name>A2E7F1_TRIV3</name>
<dbReference type="InterPro" id="IPR050865">
    <property type="entry name" value="BEACH_Domain"/>
</dbReference>
<dbReference type="SMART" id="SM01026">
    <property type="entry name" value="Beach"/>
    <property type="match status" value="1"/>
</dbReference>
<dbReference type="PANTHER" id="PTHR13743:SF161">
    <property type="entry name" value="BEIGE_BEACH DOMAIN CONTAINING PROTEIN"/>
    <property type="match status" value="1"/>
</dbReference>
<dbReference type="Gene3D" id="1.10.1540.10">
    <property type="entry name" value="BEACH domain"/>
    <property type="match status" value="1"/>
</dbReference>
<feature type="compositionally biased region" description="Low complexity" evidence="1">
    <location>
        <begin position="2172"/>
        <end position="2198"/>
    </location>
</feature>
<feature type="domain" description="BEACH" evidence="2">
    <location>
        <begin position="1897"/>
        <end position="2160"/>
    </location>
</feature>
<evidence type="ECO:0000256" key="1">
    <source>
        <dbReference type="SAM" id="MobiDB-lite"/>
    </source>
</evidence>
<evidence type="ECO:0000313" key="4">
    <source>
        <dbReference type="Proteomes" id="UP000001542"/>
    </source>
</evidence>
<dbReference type="Proteomes" id="UP000001542">
    <property type="component" value="Unassembled WGS sequence"/>
</dbReference>
<dbReference type="VEuPathDB" id="TrichDB:TVAGG3_0832090"/>
<keyword evidence="4" id="KW-1185">Reference proteome</keyword>
<sequence length="2472" mass="287810">MKDPTLFNSMKLCSQNLDSIPKSEDFQKLVIQIAEKIPILLQRIAIHQISKNSAELITLSQFILPLLATAQITSPDDAGIVSLLTTLHFIFQIVPSFPSLSDYSHSLIHFCTVQATYPQLGPIINELEQFMLLDKQFCVSLCKENYCEQLIHELFNIPHANDCIYMLYKNISSICNTFEPELESEILRVIPLFLDSLIHHSIEEENIADSTLLITILIYINSKKVDILSKVDINQFLDHIYTHLVEIDQSKLSEFFYLFSKISFNSFNSSVNFYINHKMMINPPTENTILTMMKTLELLISDPKIKISDIDQTFPIISVLTPTKFFGPRIQEEINHIFIKLADIKYPEIKTCLKPVFSNLKTFNSSSIEILIKISEILDNKTITINDLNESGFIQTFVSNNDVFRNFSVQSTEFIHILRLCYSKLTDANIQWTVFSELISLERDIPHSTKFSQLCSSFLVINPNPKLFSSFMEYVLKHPKDTLISIFITTFYESKYTPPIFIKSFGLYWINEMIESDKFPQHLFPVFLSSLLHHESFEEVNLWIQSLPLSHPIFHLEKPLLYHIVFGSNSLQLRVPALLPLLPSPNLKLSPFSIYDASKSAMSEFIRHGVDLDDNKLVSKMANRYLTSDQFLYLLHHSKKLTNFCDITSDPFEFFEFSPTSRNSGFTVSFNFTAVSFWIKIESEVTNQINIFTTDYLKIYIKDKYLFFQINNSKTKLEIKKKSWELLNLFPNEEFTKINLELSSKKCSLDIKFPFVPFTTATFGSFDNLTNTRWFLSTVKFFENLTQFTIYQGTVSSENNRPNFISSYKKNNEILKNDYNIKNNTLTKCENISICHSFVDQYSDDYFYNSRTNSDPEFSILSPFSYIPNKGDGVLSVPYFGFSWFFTIKYNLVCALEIILKSDNKQKITEIIQAIINSYLITNNIPDFWLEMKMIIKEKRDVLEKSVIEYLFDLFFSSVEDLYYFNYIALDIDIWYLFGEIILKSIMKNLKASNFKFLPKMEYLGSILSTLFITFNNDILYMKYLMKFANFFNDIVLYSHLYHLLLISSDQVKINVLTMLINYHKKHKMDILAEVFTFKNVLDLLSVSYVEITSKLLELIVFISKGRMTYVSPSISFSLSLMQCITEHSVWTKLLSIATNQIVDDFDTYPIVKFESQKIYNPNVLITLVILICCSLSILTIVHHENNSEEIIKFERDLKDVIRVLSYCSKFDNSYLSNNSIYNLLLFFTPLIFDATKLFSSNRFSVLHDDHEEKMKNIDFSDVYTIFDRIDIMNDVEGRIPQSEDATQLIVSPFISYLLPVISFFRPDIKFPIENITKIPKFLTDHVNMITDFFTSFLVSAINNPTKFTTIFRVIVFDSPIKNLEGYSDFISKFICSLLTRPQVISAPIKSLNYLFSTVCIGLEEHSIGDKPGLLISSCLTMMKAIFSVKTKDTKQLVICLRHIISSMFSNCTVDEILGVFEILHSMKDFVTQINLFDDISFTSGFLICSTNINAVNDKRFIVFYNHFIDQIIFHDKFQHSWEKSFDSVSLLNLNKYVQGILNYVNKGGLSFSDWIRDNNDIYIQTTKVLEQKHREFNEPREGIENISTENIDEHFFALRICSMTDSMNKRFVRLKTTINREQNIIQTLVSYQKCFMHKHNEMTTYNYFVNNEICFMQNNIFEKSFRISPLTLPMMTPKLLIPSPFEIPKVEDHNIVYQTQNDTKTIFKHNDFVDLFFRESTIFFSKTGMNIFPTSYSSFINDNKIIYRSFVDVVEIMYGSILETFNALFMKYSEGIKSVVFEFKDVFCVLIGCEKKSENEIEIDSNSYSQLVHENFIEMSTLGLFGHTTLFCGHPVLIIPYESIIFTTQHYYAHRKNSVRINTYESGEIILIPYPVTSCLPTQFTKMIEVTNKMNDNIIHTLSIERAQSLWTNHKMSNYEYLLFINSSSGRSFSDLSQYPVFPWIISDYESEEIPTKIRDLSKPMGQLDETRSQLYDSFFDSQKTHFYTALYSMSSCVHYYLVRQIPFTYFEWDLHEGWDEVDRMFNDICTSFYSCSREDTNDLRELIPEFFCLSDLFNDINILNLKDVILPKYCKNSFSFVSLNQSFLEKSNIEEWIDLIFGCDQQGQNSIVKKNLFNPVFYHNYQLGEEETIESLIIRLSNWGQCPSQIFKKKHPSRNKQINDTDSDDTSNSYNNSNDINNNTNKESDNFNSNNENENDNQNDIDSLLNDHNNCYFIHNNENIFCHIDIKKGCFESNQFHFCSYDNHFSFSRSIRSSQNGIFFVIDFSFGLSQVFRITNIENKEKSIVEIGRPFETYNHSRTSINGQDMICSSVFPNQKDIQNSLVVLWDFVRGVIHRRIEFESSVVDTGFDDYKSLLYVLTKNELHIFSDNCNFLCKISLEKQGLCLEVPKLMSFDEVRLVFVGSSSGDVYVFNFDPVNISISHIMTFKQNGPPIREIIFMRNSMSLFAKDESGKISTLKNSILFNMK</sequence>
<dbReference type="EMBL" id="DS113319">
    <property type="protein sequence ID" value="EAY11444.1"/>
    <property type="molecule type" value="Genomic_DNA"/>
</dbReference>
<accession>A2E7F1</accession>
<dbReference type="InterPro" id="IPR011041">
    <property type="entry name" value="Quinoprot_gluc/sorb_DH_b-prop"/>
</dbReference>
<protein>
    <submittedName>
        <fullName evidence="3">Beige/BEACH domain containing protein</fullName>
    </submittedName>
</protein>
<dbReference type="OrthoDB" id="26681at2759"/>
<feature type="region of interest" description="Disordered" evidence="1">
    <location>
        <begin position="2153"/>
        <end position="2207"/>
    </location>
</feature>
<dbReference type="CDD" id="cd06071">
    <property type="entry name" value="Beach"/>
    <property type="match status" value="1"/>
</dbReference>
<dbReference type="PROSITE" id="PS50197">
    <property type="entry name" value="BEACH"/>
    <property type="match status" value="1"/>
</dbReference>
<dbReference type="PANTHER" id="PTHR13743">
    <property type="entry name" value="BEIGE/BEACH-RELATED"/>
    <property type="match status" value="1"/>
</dbReference>
<gene>
    <name evidence="3" type="ORF">TVAG_418810</name>
</gene>
<dbReference type="eggNOG" id="KOG1787">
    <property type="taxonomic scope" value="Eukaryota"/>
</dbReference>
<evidence type="ECO:0000313" key="3">
    <source>
        <dbReference type="EMBL" id="EAY11444.1"/>
    </source>
</evidence>
<dbReference type="InterPro" id="IPR000409">
    <property type="entry name" value="BEACH_dom"/>
</dbReference>
<reference evidence="3" key="1">
    <citation type="submission" date="2006-10" db="EMBL/GenBank/DDBJ databases">
        <authorList>
            <person name="Amadeo P."/>
            <person name="Zhao Q."/>
            <person name="Wortman J."/>
            <person name="Fraser-Liggett C."/>
            <person name="Carlton J."/>
        </authorList>
    </citation>
    <scope>NUCLEOTIDE SEQUENCE</scope>
    <source>
        <strain evidence="3">G3</strain>
    </source>
</reference>
<dbReference type="InParanoid" id="A2E7F1"/>
<dbReference type="KEGG" id="tva:4769397"/>